<dbReference type="PANTHER" id="PTHR33602:SF1">
    <property type="entry name" value="REGULATORY PROTEIN RECX FAMILY PROTEIN"/>
    <property type="match status" value="1"/>
</dbReference>
<evidence type="ECO:0000259" key="7">
    <source>
        <dbReference type="Pfam" id="PF21982"/>
    </source>
</evidence>
<reference evidence="9 10" key="1">
    <citation type="submission" date="2017-08" db="EMBL/GenBank/DDBJ databases">
        <title>Draft genome sequences of 64 type strains of genus Staph aureus.</title>
        <authorList>
            <person name="Cole K."/>
            <person name="Golubchik T."/>
            <person name="Russell J."/>
            <person name="Foster D."/>
            <person name="Llewelyn M."/>
            <person name="Wilson D."/>
            <person name="Crook D."/>
            <person name="Paul J."/>
        </authorList>
    </citation>
    <scope>NUCLEOTIDE SEQUENCE [LARGE SCALE GENOMIC DNA]</scope>
    <source>
        <strain evidence="9 10">NCTC 12101</strain>
    </source>
</reference>
<dbReference type="EMBL" id="JAUHQC010000001">
    <property type="protein sequence ID" value="MDN4532013.1"/>
    <property type="molecule type" value="Genomic_DNA"/>
</dbReference>
<feature type="domain" description="RecX third three-helical" evidence="6">
    <location>
        <begin position="155"/>
        <end position="201"/>
    </location>
</feature>
<evidence type="ECO:0000256" key="4">
    <source>
        <dbReference type="ARBA" id="ARBA00022490"/>
    </source>
</evidence>
<dbReference type="InterPro" id="IPR053925">
    <property type="entry name" value="RecX_HTH_3rd"/>
</dbReference>
<reference evidence="8" key="2">
    <citation type="submission" date="2023-07" db="EMBL/GenBank/DDBJ databases">
        <title>Evaluation of the beneficial properties of pineapple isolates.</title>
        <authorList>
            <person name="Adefiranye O."/>
        </authorList>
    </citation>
    <scope>NUCLEOTIDE SEQUENCE</scope>
    <source>
        <strain evidence="8">PAPLE_T1</strain>
    </source>
</reference>
<evidence type="ECO:0000313" key="10">
    <source>
        <dbReference type="Proteomes" id="UP000242470"/>
    </source>
</evidence>
<evidence type="ECO:0000256" key="1">
    <source>
        <dbReference type="ARBA" id="ARBA00004496"/>
    </source>
</evidence>
<dbReference type="PANTHER" id="PTHR33602">
    <property type="entry name" value="REGULATORY PROTEIN RECX FAMILY PROTEIN"/>
    <property type="match status" value="1"/>
</dbReference>
<protein>
    <recommendedName>
        <fullName evidence="3 5">Regulatory protein RecX</fullName>
    </recommendedName>
</protein>
<dbReference type="Gene3D" id="1.10.10.10">
    <property type="entry name" value="Winged helix-like DNA-binding domain superfamily/Winged helix DNA-binding domain"/>
    <property type="match status" value="4"/>
</dbReference>
<dbReference type="RefSeq" id="WP_059107811.1">
    <property type="nucleotide sequence ID" value="NZ_AP024589.1"/>
</dbReference>
<dbReference type="HAMAP" id="MF_01114">
    <property type="entry name" value="RecX"/>
    <property type="match status" value="1"/>
</dbReference>
<dbReference type="NCBIfam" id="NF010733">
    <property type="entry name" value="PRK14135.1"/>
    <property type="match status" value="1"/>
</dbReference>
<feature type="domain" description="RecX first three-helical" evidence="7">
    <location>
        <begin position="64"/>
        <end position="101"/>
    </location>
</feature>
<dbReference type="AlphaFoldDB" id="A0AAP8PP59"/>
<name>A0AAP8PP59_9STAP</name>
<evidence type="ECO:0000259" key="6">
    <source>
        <dbReference type="Pfam" id="PF21981"/>
    </source>
</evidence>
<dbReference type="GeneID" id="64981821"/>
<dbReference type="Pfam" id="PF21981">
    <property type="entry name" value="RecX_HTH3"/>
    <property type="match status" value="2"/>
</dbReference>
<comment type="function">
    <text evidence="5">Modulates RecA activity.</text>
</comment>
<dbReference type="Pfam" id="PF21982">
    <property type="entry name" value="RecX_HTH1"/>
    <property type="match status" value="1"/>
</dbReference>
<comment type="similarity">
    <text evidence="2 5">Belongs to the RecX family.</text>
</comment>
<comment type="caution">
    <text evidence="9">The sequence shown here is derived from an EMBL/GenBank/DDBJ whole genome shotgun (WGS) entry which is preliminary data.</text>
</comment>
<sequence length="272" mass="32076">MPKITKIEVQKNNSERFNLYLDGVFEMGVDINTLVYFNLKKDQQVEPAEMAEIQQYEQYRQGINRAINYISYRKRTDKEVAQHLAKADINEQTIARVLEYCHEQKLIDHDDYAESLKNTMLRTSDKGPETYRQKLFQAGIENDVIERYVDLYESEQPFEQILHVAQKIIKQKKGTPMQIKSKVSQSLMQKGFTMGTINEVMSELNFSQSEDTLDEMLQQDLEKAYRKYDKKYEGRQVIQKTIETLMRKGYKYDKIKIKLKESGLEDGTETFE</sequence>
<evidence type="ECO:0000256" key="2">
    <source>
        <dbReference type="ARBA" id="ARBA00009695"/>
    </source>
</evidence>
<dbReference type="InterPro" id="IPR003783">
    <property type="entry name" value="Regulatory_RecX"/>
</dbReference>
<accession>A0AAP8PP59</accession>
<dbReference type="GO" id="GO:0005737">
    <property type="term" value="C:cytoplasm"/>
    <property type="evidence" value="ECO:0007669"/>
    <property type="project" value="UniProtKB-SubCell"/>
</dbReference>
<keyword evidence="4 5" id="KW-0963">Cytoplasm</keyword>
<evidence type="ECO:0000256" key="3">
    <source>
        <dbReference type="ARBA" id="ARBA00018111"/>
    </source>
</evidence>
<evidence type="ECO:0000313" key="9">
    <source>
        <dbReference type="EMBL" id="PNZ67830.1"/>
    </source>
</evidence>
<evidence type="ECO:0000256" key="5">
    <source>
        <dbReference type="HAMAP-Rule" id="MF_01114"/>
    </source>
</evidence>
<comment type="subcellular location">
    <subcellularLocation>
        <location evidence="1 5">Cytoplasm</location>
    </subcellularLocation>
</comment>
<proteinExistence type="inferred from homology"/>
<dbReference type="Proteomes" id="UP001171687">
    <property type="component" value="Unassembled WGS sequence"/>
</dbReference>
<dbReference type="Proteomes" id="UP000242470">
    <property type="component" value="Unassembled WGS sequence"/>
</dbReference>
<dbReference type="GO" id="GO:0006282">
    <property type="term" value="P:regulation of DNA repair"/>
    <property type="evidence" value="ECO:0007669"/>
    <property type="project" value="UniProtKB-UniRule"/>
</dbReference>
<gene>
    <name evidence="5 8" type="primary">recX</name>
    <name evidence="9" type="ORF">CD158_05300</name>
    <name evidence="8" type="ORF">QYH67_00065</name>
</gene>
<organism evidence="9 10">
    <name type="scientific">Staphylococcus auricularis</name>
    <dbReference type="NCBI Taxonomy" id="29379"/>
    <lineage>
        <taxon>Bacteria</taxon>
        <taxon>Bacillati</taxon>
        <taxon>Bacillota</taxon>
        <taxon>Bacilli</taxon>
        <taxon>Bacillales</taxon>
        <taxon>Staphylococcaceae</taxon>
        <taxon>Staphylococcus</taxon>
    </lineage>
</organism>
<dbReference type="EMBL" id="PPQW01000023">
    <property type="protein sequence ID" value="PNZ67830.1"/>
    <property type="molecule type" value="Genomic_DNA"/>
</dbReference>
<dbReference type="InterPro" id="IPR053926">
    <property type="entry name" value="RecX_HTH_1st"/>
</dbReference>
<evidence type="ECO:0000313" key="8">
    <source>
        <dbReference type="EMBL" id="MDN4532013.1"/>
    </source>
</evidence>
<dbReference type="InterPro" id="IPR036388">
    <property type="entry name" value="WH-like_DNA-bd_sf"/>
</dbReference>
<feature type="domain" description="RecX third three-helical" evidence="6">
    <location>
        <begin position="215"/>
        <end position="256"/>
    </location>
</feature>